<sequence>MAYIDVVDPAGELVHAGMGLKFPRRSASEILTKLEKFGVGLLVKEDGSVVGDDDVVDSPCVYRLIPYNRLGSSHLTAGHSHSGHSIGWYIYYAQQKSVFMTQCATIIIIAHTINDLLLTYIPAI</sequence>
<dbReference type="EMBL" id="CM026427">
    <property type="protein sequence ID" value="KAG0569375.1"/>
    <property type="molecule type" value="Genomic_DNA"/>
</dbReference>
<keyword evidence="2" id="KW-1185">Reference proteome</keyword>
<evidence type="ECO:0000313" key="1">
    <source>
        <dbReference type="EMBL" id="KAG0569375.1"/>
    </source>
</evidence>
<reference evidence="1 2" key="1">
    <citation type="submission" date="2020-06" db="EMBL/GenBank/DDBJ databases">
        <title>WGS assembly of Ceratodon purpureus strain R40.</title>
        <authorList>
            <person name="Carey S.B."/>
            <person name="Jenkins J."/>
            <person name="Shu S."/>
            <person name="Lovell J.T."/>
            <person name="Sreedasyam A."/>
            <person name="Maumus F."/>
            <person name="Tiley G.P."/>
            <person name="Fernandez-Pozo N."/>
            <person name="Barry K."/>
            <person name="Chen C."/>
            <person name="Wang M."/>
            <person name="Lipzen A."/>
            <person name="Daum C."/>
            <person name="Saski C.A."/>
            <person name="Payton A.C."/>
            <person name="Mcbreen J.C."/>
            <person name="Conrad R.E."/>
            <person name="Kollar L.M."/>
            <person name="Olsson S."/>
            <person name="Huttunen S."/>
            <person name="Landis J.B."/>
            <person name="Wickett N.J."/>
            <person name="Johnson M.G."/>
            <person name="Rensing S.A."/>
            <person name="Grimwood J."/>
            <person name="Schmutz J."/>
            <person name="Mcdaniel S.F."/>
        </authorList>
    </citation>
    <scope>NUCLEOTIDE SEQUENCE [LARGE SCALE GENOMIC DNA]</scope>
    <source>
        <strain evidence="1 2">R40</strain>
    </source>
</reference>
<dbReference type="AlphaFoldDB" id="A0A8T0HEJ1"/>
<proteinExistence type="predicted"/>
<gene>
    <name evidence="1" type="ORF">KC19_6G086300</name>
</gene>
<organism evidence="1 2">
    <name type="scientific">Ceratodon purpureus</name>
    <name type="common">Fire moss</name>
    <name type="synonym">Dicranum purpureum</name>
    <dbReference type="NCBI Taxonomy" id="3225"/>
    <lineage>
        <taxon>Eukaryota</taxon>
        <taxon>Viridiplantae</taxon>
        <taxon>Streptophyta</taxon>
        <taxon>Embryophyta</taxon>
        <taxon>Bryophyta</taxon>
        <taxon>Bryophytina</taxon>
        <taxon>Bryopsida</taxon>
        <taxon>Dicranidae</taxon>
        <taxon>Pseudoditrichales</taxon>
        <taxon>Ditrichaceae</taxon>
        <taxon>Ceratodon</taxon>
    </lineage>
</organism>
<evidence type="ECO:0000313" key="2">
    <source>
        <dbReference type="Proteomes" id="UP000822688"/>
    </source>
</evidence>
<comment type="caution">
    <text evidence="1">The sequence shown here is derived from an EMBL/GenBank/DDBJ whole genome shotgun (WGS) entry which is preliminary data.</text>
</comment>
<dbReference type="Proteomes" id="UP000822688">
    <property type="component" value="Chromosome 6"/>
</dbReference>
<name>A0A8T0HEJ1_CERPU</name>
<protein>
    <submittedName>
        <fullName evidence="1">Uncharacterized protein</fullName>
    </submittedName>
</protein>
<accession>A0A8T0HEJ1</accession>